<keyword evidence="3" id="KW-0175">Coiled coil</keyword>
<dbReference type="GO" id="GO:0016251">
    <property type="term" value="F:RNA polymerase II general transcription initiation factor activity"/>
    <property type="evidence" value="ECO:0007669"/>
    <property type="project" value="InterPro"/>
</dbReference>
<dbReference type="PANTHER" id="PTHR13900">
    <property type="entry name" value="TRANSCRIPTION INITIATION FACTOR TFIID"/>
    <property type="match status" value="1"/>
</dbReference>
<keyword evidence="6" id="KW-0396">Initiation factor</keyword>
<feature type="coiled-coil region" evidence="3">
    <location>
        <begin position="870"/>
        <end position="901"/>
    </location>
</feature>
<keyword evidence="2" id="KW-0539">Nucleus</keyword>
<dbReference type="GO" id="GO:0004402">
    <property type="term" value="F:histone acetyltransferase activity"/>
    <property type="evidence" value="ECO:0007669"/>
    <property type="project" value="InterPro"/>
</dbReference>
<reference evidence="6 7" key="1">
    <citation type="submission" date="2015-12" db="EMBL/GenBank/DDBJ databases">
        <title>Draft genome sequence of Moniliophthora roreri, the causal agent of frosty pod rot of cacao.</title>
        <authorList>
            <person name="Aime M.C."/>
            <person name="Diaz-Valderrama J.R."/>
            <person name="Kijpornyongpan T."/>
            <person name="Phillips-Mora W."/>
        </authorList>
    </citation>
    <scope>NUCLEOTIDE SEQUENCE [LARGE SCALE GENOMIC DNA]</scope>
    <source>
        <strain evidence="6 7">MCA 2952</strain>
    </source>
</reference>
<dbReference type="InterPro" id="IPR040240">
    <property type="entry name" value="TAF1"/>
</dbReference>
<gene>
    <name evidence="6" type="ORF">WG66_11958</name>
</gene>
<dbReference type="InterPro" id="IPR022591">
    <property type="entry name" value="TAF1_HAT_dom"/>
</dbReference>
<feature type="domain" description="Transcription initiation factor TFIID subunit 1 histone acetyltransferase" evidence="5">
    <location>
        <begin position="319"/>
        <end position="773"/>
    </location>
</feature>
<dbReference type="Proteomes" id="UP000054988">
    <property type="component" value="Unassembled WGS sequence"/>
</dbReference>
<dbReference type="GO" id="GO:0003743">
    <property type="term" value="F:translation initiation factor activity"/>
    <property type="evidence" value="ECO:0007669"/>
    <property type="project" value="UniProtKB-KW"/>
</dbReference>
<dbReference type="Pfam" id="PF12157">
    <property type="entry name" value="DUF3591"/>
    <property type="match status" value="1"/>
</dbReference>
<accession>A0A0W0FG88</accession>
<protein>
    <submittedName>
        <fullName evidence="6">Putative TAF1 transcription initiation factor TFIID subunit TAF1</fullName>
    </submittedName>
</protein>
<dbReference type="eggNOG" id="KOG0008">
    <property type="taxonomic scope" value="Eukaryota"/>
</dbReference>
<feature type="region of interest" description="Disordered" evidence="4">
    <location>
        <begin position="775"/>
        <end position="818"/>
    </location>
</feature>
<organism evidence="6 7">
    <name type="scientific">Moniliophthora roreri</name>
    <name type="common">Frosty pod rot fungus</name>
    <name type="synonym">Monilia roreri</name>
    <dbReference type="NCBI Taxonomy" id="221103"/>
    <lineage>
        <taxon>Eukaryota</taxon>
        <taxon>Fungi</taxon>
        <taxon>Dikarya</taxon>
        <taxon>Basidiomycota</taxon>
        <taxon>Agaricomycotina</taxon>
        <taxon>Agaricomycetes</taxon>
        <taxon>Agaricomycetidae</taxon>
        <taxon>Agaricales</taxon>
        <taxon>Marasmiineae</taxon>
        <taxon>Marasmiaceae</taxon>
        <taxon>Moniliophthora</taxon>
    </lineage>
</organism>
<evidence type="ECO:0000256" key="3">
    <source>
        <dbReference type="SAM" id="Coils"/>
    </source>
</evidence>
<dbReference type="AlphaFoldDB" id="A0A0W0FG88"/>
<feature type="region of interest" description="Disordered" evidence="4">
    <location>
        <begin position="909"/>
        <end position="1025"/>
    </location>
</feature>
<dbReference type="GO" id="GO:0005669">
    <property type="term" value="C:transcription factor TFIID complex"/>
    <property type="evidence" value="ECO:0007669"/>
    <property type="project" value="InterPro"/>
</dbReference>
<evidence type="ECO:0000256" key="4">
    <source>
        <dbReference type="SAM" id="MobiDB-lite"/>
    </source>
</evidence>
<evidence type="ECO:0000313" key="7">
    <source>
        <dbReference type="Proteomes" id="UP000054988"/>
    </source>
</evidence>
<evidence type="ECO:0000256" key="2">
    <source>
        <dbReference type="ARBA" id="ARBA00023242"/>
    </source>
</evidence>
<evidence type="ECO:0000259" key="5">
    <source>
        <dbReference type="Pfam" id="PF12157"/>
    </source>
</evidence>
<sequence>MSSKDENEAISALTGFSLNHILGDLSLPTGSGLSNQLGLSGTQGFSSSQIYNDNYDEDAVGADQGEDWEDEIDKELAAEEGMDTMKIKEEVKSPGEIKQKQKRVRVVKRRVERPKSVYERFPAFEKGKILDFSELFKGYTVQKSRLGKRHFHVETVYPRKRDVPKNFLESVAGDAARQVENKRVEEVISSSSIEADLRRALEVQDKTHVAVSTHLHDRSFDLVLLSNWEDQIIYEPDASSSHAPLSEKALQKNLTTPVNKSLESGAWTQSIIWGPNTPFRDFTQLEFNHEDDIIPEEKSAEILRPRKRFRTDVVPRDKFNLSNDQFYEVAKDSRHRVRQTFAQLTVEHAYPAQKLQLPFFKTRLSKQEARAFHRPALQFPLNVEIRFSKVRTAKKKKDKAGRKLGKGGIVAEGLHTTGDLSLRDTSNFVLWEYSEEHPPIIPNFGMGSSLVNYYRKKDEKDEHIPKFDLGVPFVLEPQDESPFMKFGYVYPGQTIPALYNNLVRAPLFRHKPKPTDFLVVRSTVKGEPKYYLREIKNLFVIGQTYPVTEVPGPHSRKITNTIKYRLQIIAFKLLRKSAGERLKISRLMKYFPDQNELQMRQRLKEFMEYHRRGPHQGFWRLKPGWTIPSDGDMLKMVTPEQVVLQESMQVGQRHLQDSGYSETADSADGDEAHLSVEQQLAPWITTKNFLYATQAKAMLRLHGEGDPTGRGEAFSFIRISMKDIFVKAGEDYEQKMAEAENRPKSAHRYNVAEQQQIYKSEIERIWKAQFDSLSRKDEPQLTEEDERRAQQQTQAAQNAFSRASSVDHGRDPSVDPEVGKKVLRIKRLIDGQWKTEIVRDPAVIRAYIRNRQAIEEENTLTDSLAPTGDAEKDRRARKRIEEELARMKKNQERRLHRKNAKIVKEGGTPLQLNRPLKPDTTRRCGHCGQMGHMKTNRKCPRWAEFNSGVTPGGPPTPNPPASATSPSMSFNSPNPGFGYPAAVSSPLATSPPMIGGDDDDDDRLSPGASSGGGAAPKIKLTLKRS</sequence>
<name>A0A0W0FG88_MONRR</name>
<keyword evidence="6" id="KW-0648">Protein biosynthesis</keyword>
<evidence type="ECO:0000313" key="6">
    <source>
        <dbReference type="EMBL" id="KTB35360.1"/>
    </source>
</evidence>
<comment type="subcellular location">
    <subcellularLocation>
        <location evidence="1">Nucleus</location>
    </subcellularLocation>
</comment>
<dbReference type="PANTHER" id="PTHR13900:SF0">
    <property type="entry name" value="TRANSCRIPTION INITIATION FACTOR TFIID SUBUNIT 1"/>
    <property type="match status" value="1"/>
</dbReference>
<dbReference type="EMBL" id="LATX01001990">
    <property type="protein sequence ID" value="KTB35360.1"/>
    <property type="molecule type" value="Genomic_DNA"/>
</dbReference>
<feature type="compositionally biased region" description="Low complexity" evidence="4">
    <location>
        <begin position="790"/>
        <end position="799"/>
    </location>
</feature>
<feature type="compositionally biased region" description="Basic and acidic residues" evidence="4">
    <location>
        <begin position="805"/>
        <end position="818"/>
    </location>
</feature>
<proteinExistence type="predicted"/>
<dbReference type="GO" id="GO:0017025">
    <property type="term" value="F:TBP-class protein binding"/>
    <property type="evidence" value="ECO:0007669"/>
    <property type="project" value="InterPro"/>
</dbReference>
<dbReference type="GO" id="GO:0051123">
    <property type="term" value="P:RNA polymerase II preinitiation complex assembly"/>
    <property type="evidence" value="ECO:0007669"/>
    <property type="project" value="TreeGrafter"/>
</dbReference>
<comment type="caution">
    <text evidence="6">The sequence shown here is derived from an EMBL/GenBank/DDBJ whole genome shotgun (WGS) entry which is preliminary data.</text>
</comment>
<feature type="compositionally biased region" description="Basic and acidic residues" evidence="4">
    <location>
        <begin position="775"/>
        <end position="789"/>
    </location>
</feature>
<evidence type="ECO:0000256" key="1">
    <source>
        <dbReference type="ARBA" id="ARBA00004123"/>
    </source>
</evidence>